<organism evidence="2 3">
    <name type="scientific">Methylobacterium gossipiicola</name>
    <dbReference type="NCBI Taxonomy" id="582675"/>
    <lineage>
        <taxon>Bacteria</taxon>
        <taxon>Pseudomonadati</taxon>
        <taxon>Pseudomonadota</taxon>
        <taxon>Alphaproteobacteria</taxon>
        <taxon>Hyphomicrobiales</taxon>
        <taxon>Methylobacteriaceae</taxon>
        <taxon>Methylobacterium</taxon>
    </lineage>
</organism>
<evidence type="ECO:0000313" key="2">
    <source>
        <dbReference type="EMBL" id="SFG35705.1"/>
    </source>
</evidence>
<gene>
    <name evidence="2" type="ORF">SAMN05192565_10284</name>
</gene>
<sequence length="234" mass="24518">MTTVTAASTPSASRAAPAANPAVKAGKQAQPAGAAVTVDVGAAARRQLAGLVASAPASATNVIGQADDNAVKSFDAMVAGRTKALSETLSDRFTRLGIPLDEPITLKLDTVGNVTTDSPYRKKIEKLFEEDPELVKSFKDVASLHSMRAARKALDAFQEARRAAKDDDARDAAQGLYTARMMQSQALSGIMTLDDGTLRSASMDFVTKSIGEIEPPKASVKAEQAAARRLSLTV</sequence>
<dbReference type="AlphaFoldDB" id="A0A1I2R4N4"/>
<dbReference type="STRING" id="582675.SAMN05192565_10284"/>
<keyword evidence="3" id="KW-1185">Reference proteome</keyword>
<accession>A0A1I2R4N4</accession>
<evidence type="ECO:0000256" key="1">
    <source>
        <dbReference type="SAM" id="MobiDB-lite"/>
    </source>
</evidence>
<dbReference type="Proteomes" id="UP000199229">
    <property type="component" value="Unassembled WGS sequence"/>
</dbReference>
<dbReference type="EMBL" id="FOPM01000002">
    <property type="protein sequence ID" value="SFG35705.1"/>
    <property type="molecule type" value="Genomic_DNA"/>
</dbReference>
<feature type="region of interest" description="Disordered" evidence="1">
    <location>
        <begin position="1"/>
        <end position="31"/>
    </location>
</feature>
<evidence type="ECO:0000313" key="3">
    <source>
        <dbReference type="Proteomes" id="UP000199229"/>
    </source>
</evidence>
<name>A0A1I2R4N4_9HYPH</name>
<proteinExistence type="predicted"/>
<reference evidence="3" key="1">
    <citation type="submission" date="2016-10" db="EMBL/GenBank/DDBJ databases">
        <authorList>
            <person name="Varghese N."/>
            <person name="Submissions S."/>
        </authorList>
    </citation>
    <scope>NUCLEOTIDE SEQUENCE [LARGE SCALE GENOMIC DNA]</scope>
    <source>
        <strain evidence="3">Gh-105</strain>
    </source>
</reference>
<protein>
    <submittedName>
        <fullName evidence="2">Uncharacterized protein</fullName>
    </submittedName>
</protein>